<dbReference type="RefSeq" id="WP_272004567.1">
    <property type="nucleotide sequence ID" value="NZ_JAQNDN010000019.1"/>
</dbReference>
<accession>A0ABT5BG88</accession>
<keyword evidence="4" id="KW-1185">Reference proteome</keyword>
<proteinExistence type="predicted"/>
<gene>
    <name evidence="3" type="ORF">POL58_33120</name>
</gene>
<evidence type="ECO:0000256" key="1">
    <source>
        <dbReference type="SAM" id="MobiDB-lite"/>
    </source>
</evidence>
<dbReference type="PANTHER" id="PTHR39639:SF1">
    <property type="entry name" value="DUF262 DOMAIN-CONTAINING PROTEIN"/>
    <property type="match status" value="1"/>
</dbReference>
<feature type="domain" description="GmrSD restriction endonucleases N-terminal" evidence="2">
    <location>
        <begin position="30"/>
        <end position="178"/>
    </location>
</feature>
<comment type="caution">
    <text evidence="3">The sequence shown here is derived from an EMBL/GenBank/DDBJ whole genome shotgun (WGS) entry which is preliminary data.</text>
</comment>
<reference evidence="3 4" key="1">
    <citation type="submission" date="2022-11" db="EMBL/GenBank/DDBJ databases">
        <title>Minimal conservation of predation-associated metabolite biosynthetic gene clusters underscores biosynthetic potential of Myxococcota including descriptions for ten novel species: Archangium lansinium sp. nov., Myxococcus landrumus sp. nov., Nannocystis bai.</title>
        <authorList>
            <person name="Ahearne A."/>
            <person name="Stevens C."/>
            <person name="Dowd S."/>
        </authorList>
    </citation>
    <scope>NUCLEOTIDE SEQUENCE [LARGE SCALE GENOMIC DNA]</scope>
    <source>
        <strain evidence="3 4">NCELM</strain>
    </source>
</reference>
<protein>
    <submittedName>
        <fullName evidence="3">DUF262 domain-containing protein</fullName>
    </submittedName>
</protein>
<evidence type="ECO:0000259" key="2">
    <source>
        <dbReference type="Pfam" id="PF03235"/>
    </source>
</evidence>
<dbReference type="InterPro" id="IPR004919">
    <property type="entry name" value="GmrSD_N"/>
</dbReference>
<sequence length="415" mass="46841">MSSDTPITADRPLIPESSTAESTNVEVVMSDFEDGTLYVPEYQRDTDQWDDVTKSILIESVINNLTIPAFFFEVEMTDSGEKNAVIDGQQRITTLFQFYKKGFKLVSADEAAYISPHNIAYAGKTFDDLPAQYKSTFKKYRLTIIKLRNIQPVRLEIFRRINQGGTPLSGQDIRLAYYGQDSPSVTFVRLAGIFDKGRPASERAINGAQEKHKLEFPWDRHEQAFASWKDWWEEKSIAKGQTASEAFLWSLVSANATELDGLLKNASVLQNLKVSYHGSVDEALDAYCAQLQFQDHSELPKQIFSFEEIRDSFFPFFAQMLHLLIGIRGPSIRVTKHRLVCAIIGAAYAMGVRNVDNKGKNWDTVMGFIRDPALAAAHMDIDYPQSKGKWDGRKGYYIQMLTVRDVLKKAGITAG</sequence>
<feature type="region of interest" description="Disordered" evidence="1">
    <location>
        <begin position="1"/>
        <end position="21"/>
    </location>
</feature>
<evidence type="ECO:0000313" key="4">
    <source>
        <dbReference type="Proteomes" id="UP001217838"/>
    </source>
</evidence>
<organism evidence="3 4">
    <name type="scientific">Nannocystis radixulma</name>
    <dbReference type="NCBI Taxonomy" id="2995305"/>
    <lineage>
        <taxon>Bacteria</taxon>
        <taxon>Pseudomonadati</taxon>
        <taxon>Myxococcota</taxon>
        <taxon>Polyangia</taxon>
        <taxon>Nannocystales</taxon>
        <taxon>Nannocystaceae</taxon>
        <taxon>Nannocystis</taxon>
    </lineage>
</organism>
<name>A0ABT5BG88_9BACT</name>
<dbReference type="Pfam" id="PF03235">
    <property type="entry name" value="GmrSD_N"/>
    <property type="match status" value="1"/>
</dbReference>
<dbReference type="PANTHER" id="PTHR39639">
    <property type="entry name" value="CHROMOSOME 16, WHOLE GENOME SHOTGUN SEQUENCE"/>
    <property type="match status" value="1"/>
</dbReference>
<dbReference type="EMBL" id="JAQNDN010000019">
    <property type="protein sequence ID" value="MDC0672640.1"/>
    <property type="molecule type" value="Genomic_DNA"/>
</dbReference>
<dbReference type="Proteomes" id="UP001217838">
    <property type="component" value="Unassembled WGS sequence"/>
</dbReference>
<evidence type="ECO:0000313" key="3">
    <source>
        <dbReference type="EMBL" id="MDC0672640.1"/>
    </source>
</evidence>